<dbReference type="STRING" id="49451.A0A1J6IPV3"/>
<keyword evidence="2" id="KW-1185">Reference proteome</keyword>
<accession>A0A1J6IPV3</accession>
<evidence type="ECO:0000313" key="2">
    <source>
        <dbReference type="Proteomes" id="UP000187609"/>
    </source>
</evidence>
<evidence type="ECO:0000313" key="1">
    <source>
        <dbReference type="EMBL" id="OIS97176.1"/>
    </source>
</evidence>
<gene>
    <name evidence="1" type="ORF">A4A49_12001</name>
</gene>
<organism evidence="1 2">
    <name type="scientific">Nicotiana attenuata</name>
    <name type="common">Coyote tobacco</name>
    <dbReference type="NCBI Taxonomy" id="49451"/>
    <lineage>
        <taxon>Eukaryota</taxon>
        <taxon>Viridiplantae</taxon>
        <taxon>Streptophyta</taxon>
        <taxon>Embryophyta</taxon>
        <taxon>Tracheophyta</taxon>
        <taxon>Spermatophyta</taxon>
        <taxon>Magnoliopsida</taxon>
        <taxon>eudicotyledons</taxon>
        <taxon>Gunneridae</taxon>
        <taxon>Pentapetalae</taxon>
        <taxon>asterids</taxon>
        <taxon>lamiids</taxon>
        <taxon>Solanales</taxon>
        <taxon>Solanaceae</taxon>
        <taxon>Nicotianoideae</taxon>
        <taxon>Nicotianeae</taxon>
        <taxon>Nicotiana</taxon>
    </lineage>
</organism>
<sequence>MEGSATGAKVVSEVVTVVGNRLLGNVAIGATTVATTGSTIHDGLDSGRTSSRILAELTQPKLRARSKMQKVAWSVLEKQQPNNRRVNMAACSSKGGCPSDYALYSTFNFATLPYLIHKIPRPKDGSFWVVAIQVFAKLQSLIVHCDLPQFSEVQKEALVEVLLSMGRIYTVFLASRME</sequence>
<dbReference type="Proteomes" id="UP000187609">
    <property type="component" value="Unassembled WGS sequence"/>
</dbReference>
<dbReference type="Gramene" id="OIS97176">
    <property type="protein sequence ID" value="OIS97176"/>
    <property type="gene ID" value="A4A49_12001"/>
</dbReference>
<proteinExistence type="predicted"/>
<dbReference type="AlphaFoldDB" id="A0A1J6IPV3"/>
<reference evidence="1" key="1">
    <citation type="submission" date="2016-11" db="EMBL/GenBank/DDBJ databases">
        <title>The genome of Nicotiana attenuata.</title>
        <authorList>
            <person name="Xu S."/>
            <person name="Brockmoeller T."/>
            <person name="Gaquerel E."/>
            <person name="Navarro A."/>
            <person name="Kuhl H."/>
            <person name="Gase K."/>
            <person name="Ling Z."/>
            <person name="Zhou W."/>
            <person name="Kreitzer C."/>
            <person name="Stanke M."/>
            <person name="Tang H."/>
            <person name="Lyons E."/>
            <person name="Pandey P."/>
            <person name="Pandey S.P."/>
            <person name="Timmermann B."/>
            <person name="Baldwin I.T."/>
        </authorList>
    </citation>
    <scope>NUCLEOTIDE SEQUENCE [LARGE SCALE GENOMIC DNA]</scope>
    <source>
        <strain evidence="1">UT</strain>
    </source>
</reference>
<comment type="caution">
    <text evidence="1">The sequence shown here is derived from an EMBL/GenBank/DDBJ whole genome shotgun (WGS) entry which is preliminary data.</text>
</comment>
<dbReference type="EMBL" id="MJEQ01037193">
    <property type="protein sequence ID" value="OIS97176.1"/>
    <property type="molecule type" value="Genomic_DNA"/>
</dbReference>
<protein>
    <submittedName>
        <fullName evidence="1">Uncharacterized protein</fullName>
    </submittedName>
</protein>
<name>A0A1J6IPV3_NICAT</name>